<feature type="region of interest" description="Disordered" evidence="1">
    <location>
        <begin position="1"/>
        <end position="40"/>
    </location>
</feature>
<dbReference type="EMBL" id="JALJOR010000008">
    <property type="protein sequence ID" value="KAK9813176.1"/>
    <property type="molecule type" value="Genomic_DNA"/>
</dbReference>
<proteinExistence type="predicted"/>
<organism evidence="3 4">
    <name type="scientific">[Myrmecia] bisecta</name>
    <dbReference type="NCBI Taxonomy" id="41462"/>
    <lineage>
        <taxon>Eukaryota</taxon>
        <taxon>Viridiplantae</taxon>
        <taxon>Chlorophyta</taxon>
        <taxon>core chlorophytes</taxon>
        <taxon>Trebouxiophyceae</taxon>
        <taxon>Trebouxiales</taxon>
        <taxon>Trebouxiaceae</taxon>
        <taxon>Myrmecia</taxon>
    </lineage>
</organism>
<evidence type="ECO:0000256" key="1">
    <source>
        <dbReference type="SAM" id="MobiDB-lite"/>
    </source>
</evidence>
<feature type="compositionally biased region" description="Basic and acidic residues" evidence="1">
    <location>
        <begin position="15"/>
        <end position="28"/>
    </location>
</feature>
<dbReference type="Proteomes" id="UP001489004">
    <property type="component" value="Unassembled WGS sequence"/>
</dbReference>
<gene>
    <name evidence="3" type="ORF">WJX72_010156</name>
</gene>
<dbReference type="AlphaFoldDB" id="A0AAW1PI25"/>
<evidence type="ECO:0000313" key="3">
    <source>
        <dbReference type="EMBL" id="KAK9813176.1"/>
    </source>
</evidence>
<evidence type="ECO:0000313" key="4">
    <source>
        <dbReference type="Proteomes" id="UP001489004"/>
    </source>
</evidence>
<dbReference type="GO" id="GO:0006396">
    <property type="term" value="P:RNA processing"/>
    <property type="evidence" value="ECO:0007669"/>
    <property type="project" value="InterPro"/>
</dbReference>
<feature type="compositionally biased region" description="Pro residues" evidence="1">
    <location>
        <begin position="292"/>
        <end position="318"/>
    </location>
</feature>
<name>A0AAW1PI25_9CHLO</name>
<keyword evidence="4" id="KW-1185">Reference proteome</keyword>
<comment type="caution">
    <text evidence="3">The sequence shown here is derived from an EMBL/GenBank/DDBJ whole genome shotgun (WGS) entry which is preliminary data.</text>
</comment>
<protein>
    <recommendedName>
        <fullName evidence="2">Wbp11/ELF5/Saf1 N-terminal domain-containing protein</fullName>
    </recommendedName>
</protein>
<reference evidence="3 4" key="1">
    <citation type="journal article" date="2024" name="Nat. Commun.">
        <title>Phylogenomics reveals the evolutionary origins of lichenization in chlorophyte algae.</title>
        <authorList>
            <person name="Puginier C."/>
            <person name="Libourel C."/>
            <person name="Otte J."/>
            <person name="Skaloud P."/>
            <person name="Haon M."/>
            <person name="Grisel S."/>
            <person name="Petersen M."/>
            <person name="Berrin J.G."/>
            <person name="Delaux P.M."/>
            <person name="Dal Grande F."/>
            <person name="Keller J."/>
        </authorList>
    </citation>
    <scope>NUCLEOTIDE SEQUENCE [LARGE SCALE GENOMIC DNA]</scope>
    <source>
        <strain evidence="3 4">SAG 2043</strain>
    </source>
</reference>
<feature type="region of interest" description="Disordered" evidence="1">
    <location>
        <begin position="100"/>
        <end position="324"/>
    </location>
</feature>
<feature type="compositionally biased region" description="Basic and acidic residues" evidence="1">
    <location>
        <begin position="100"/>
        <end position="114"/>
    </location>
</feature>
<feature type="compositionally biased region" description="Pro residues" evidence="1">
    <location>
        <begin position="166"/>
        <end position="228"/>
    </location>
</feature>
<dbReference type="Pfam" id="PF09429">
    <property type="entry name" value="Wbp11"/>
    <property type="match status" value="1"/>
</dbReference>
<feature type="domain" description="Wbp11/ELF5/Saf1 N-terminal" evidence="2">
    <location>
        <begin position="7"/>
        <end position="79"/>
    </location>
</feature>
<accession>A0AAW1PI25</accession>
<evidence type="ECO:0000259" key="2">
    <source>
        <dbReference type="Pfam" id="PF09429"/>
    </source>
</evidence>
<sequence>MVKKKGGRDMNPADAFRKTQRAKEIQRNKKERKFQREAYSLKSNPDAIKEELKAVLDAEEDGKVSQTLRLKKRALQGAYDTAVKKKKEEEVKAKLGNDYAFHSEHGHGAPDRPPQESVYFHPTLNPLAIPPAGKPQRYRGSADVLALPAAGLHDPAAHNPAASLPVPKPPPLPAGPAPGQLLPPPPGAPPVPPGLPPQPGSAPLPPPPGPPPGSSGTVLPPPEGPPPTAAEEASNRLAGTSEEEAGPSPGSQAALPPPAGPPPGMMFPPRLPPPMGPPPGMMRPPGMHPGMHPLPPPAMPPPGFPRPLAPPPGPPPGMGPQKDGRTIISGATTVVRMPKAQNDKSVTSMVPASLRIRREAAPTTTMRPRVLSGLAAAKTPVVGPGFGLAPKLAPKAAAPSMAPAPGPKPAVPAVAAAADGGGTAMDRKYQDFLSEMAGLGALEGEAA</sequence>
<dbReference type="InterPro" id="IPR019007">
    <property type="entry name" value="Wbp11/ELF5/Saf1_N"/>
</dbReference>
<feature type="compositionally biased region" description="Pro residues" evidence="1">
    <location>
        <begin position="255"/>
        <end position="282"/>
    </location>
</feature>